<evidence type="ECO:0000256" key="1">
    <source>
        <dbReference type="SAM" id="Coils"/>
    </source>
</evidence>
<comment type="caution">
    <text evidence="4">The sequence shown here is derived from an EMBL/GenBank/DDBJ whole genome shotgun (WGS) entry which is preliminary data.</text>
</comment>
<organism evidence="4 5">
    <name type="scientific">Lujinxingia vulgaris</name>
    <dbReference type="NCBI Taxonomy" id="2600176"/>
    <lineage>
        <taxon>Bacteria</taxon>
        <taxon>Deltaproteobacteria</taxon>
        <taxon>Bradymonadales</taxon>
        <taxon>Lujinxingiaceae</taxon>
        <taxon>Lujinxingia</taxon>
    </lineage>
</organism>
<proteinExistence type="predicted"/>
<name>A0A5C6X7U2_9DELT</name>
<dbReference type="InterPro" id="IPR011990">
    <property type="entry name" value="TPR-like_helical_dom_sf"/>
</dbReference>
<dbReference type="SUPFAM" id="SSF48452">
    <property type="entry name" value="TPR-like"/>
    <property type="match status" value="1"/>
</dbReference>
<sequence>METFEDLLARLDETDASGWEDEYARVPVEMNRDQAGDVVMSDRVYAEWFLFRFDAGPPGVALPTFEDAYEAVLARGDGSPLDAYRIIFESNPVLDYKEASGRLDLLRNSAGCALRGGTTWFAMWLAARAGVAAIAFDEPELAWAFLDGLAVDGIRHPHMRQLEIFEPLRKSEKALRSPWVKTVIGWMWSNLGVPVMPVLPMSRPSEDGASLHEIREELTRIGATKVLALLDAYLQEDDRSLVHEHEAHPLVRELRTRMMSDDLTVPAVDDLPDWFGDWARALLRSGEFVLARLAGLVLYQQGERQLAAVLALPAAHASDLEVLTGAMDEPAWQTLCAELLAAREVLTEEAANALVALALPHHIYRNDAVIGLATNMHFLEGLQFDPKGVVAQVVATLQAVNEEMMSTRATIQPQVDAMLRDVRRQAGQLESRGLQLTRHDIVRGAENVSVPDVSTALLDLASEAVAARSPLERLLMATALMNAVDATEHGERWKGMLAPMAADALYELDERELFPWRLRLLNDAIKGAESLESRADLLFKRANTRRAICREKLDELELVLQDLKSSMSDARRAGWASLYAAATAQWVKVSVRVALTRGELSDECVEQCDAAIKDALEFAQEPLDRAILHQARAHLLRAMRSPDAVKAFEEALSLLSPDVRLWVEVAAELVAELGRVGRVDDALQCGRDFLQQTPANAPPIEQGMLNLTLGEAFMKAQQGDEARRHLETGLSLVRGRDIFTEMLARMSLARLGLATDDSSLWEEHLRVLRDHRDELDDMTRRDLDQVEAVVAEKHGSSDEHRAKLVEALAAANLPHEIAGLRLELARLDLAAGSDVEDLDGVLTAAINADVDAYYSDILVDVLCNYGVAWSEATRQVVMRWARDKRRSNEHERKHHHRGAQIEQSVSQVSTSEVESIVGMLFHPAGRAFMEVRKRLVSTSEFDTAAFGILEQFGPSMKNAMQADMEEHSLIGKPNEVEALLASLNPAHDDEARPGILAARVLALAYLARNGRCEVSEVREATDAAMASLGDVDERFVRATLLRALAEIWSPNDHVDDPVCDFAYAADLLQRCVELEGGESEATTDTLGLLARARRYSPAGDQNENLRETRRLYELLLDRGENANWPDVHANIRRNLAEVKSQLGMGSRLGRYYASEAELKEALSKAQSSRQKAELRAQLAWEQTQIGTMLGGADGRRYLESALAHFDQVDRTAVDASVLKNIMLNRQVCRAGLASFDGGRAGYVASWRAFLTTLDEAEAPYVFATAKYNLADGLLSGGEMTPEEFEEGIRLAREAAEVRTLEKNPRHYWESAYRIGRSLLHALGAARFDLLPMAPESVFDVARDWLLKALEAARKLGPGEELVQTALSLCELATGEPRPADLVKHAEDAWSYVQQSSANLLLNADNREREAGTATVTALMLANRLAQEMSLIAPQSELAFVLQGERAKSVERWMVRGQLPAMRLLRARLTRPEGVSAAAWDELQRALKERNEGVMVDALETLRETAQDFLIEDHANEVTWQWLQARPGSIAVSLILGYPTPLALVMQVDERGERKRWVLGLRISPPPIPLDTLPDVVRKSGVEGRDTNETLDTLAAWLGEGVVGPIVRFVGEKPSAVLWSPGPGLRTISPRALWGEIPVAMTTSLVLPDLTNAPRRPRSTLVAMADPGEGQLSLKGMGTEVVASLADIAGSRGPVRVMGSQGNRFGRELFGETHAVRESAASSSDVLSEVAGHEVVVFLGHGDVPTLEEAALVCVNAQGQIDPLDVATLAQSPDALAGATVVLLSCDSGRVGDRLAEPGGLAGTLLSAGARCVIAPLWPVRLDVAETVGAAILEGLAAGEEPWSVLANLENEGPSDTPWLGPGSLASEQIVEKSFQRRSFVAWVG</sequence>
<dbReference type="OrthoDB" id="5517586at2"/>
<dbReference type="Pfam" id="PF12770">
    <property type="entry name" value="CHAT"/>
    <property type="match status" value="1"/>
</dbReference>
<evidence type="ECO:0000259" key="3">
    <source>
        <dbReference type="Pfam" id="PF12770"/>
    </source>
</evidence>
<feature type="region of interest" description="Disordered" evidence="2">
    <location>
        <begin position="886"/>
        <end position="905"/>
    </location>
</feature>
<evidence type="ECO:0000313" key="5">
    <source>
        <dbReference type="Proteomes" id="UP000321046"/>
    </source>
</evidence>
<gene>
    <name evidence="4" type="ORF">FRC96_08105</name>
</gene>
<accession>A0A5C6X7U2</accession>
<reference evidence="4 5" key="1">
    <citation type="submission" date="2019-08" db="EMBL/GenBank/DDBJ databases">
        <title>Bradymonadales sp. TMQ2.</title>
        <authorList>
            <person name="Liang Q."/>
        </authorList>
    </citation>
    <scope>NUCLEOTIDE SEQUENCE [LARGE SCALE GENOMIC DNA]</scope>
    <source>
        <strain evidence="4 5">TMQ2</strain>
    </source>
</reference>
<protein>
    <submittedName>
        <fullName evidence="4">CHAT domain-containing protein</fullName>
    </submittedName>
</protein>
<dbReference type="RefSeq" id="WP_146974000.1">
    <property type="nucleotide sequence ID" value="NZ_VOSL01000039.1"/>
</dbReference>
<dbReference type="Proteomes" id="UP000321046">
    <property type="component" value="Unassembled WGS sequence"/>
</dbReference>
<feature type="coiled-coil region" evidence="1">
    <location>
        <begin position="546"/>
        <end position="573"/>
    </location>
</feature>
<feature type="domain" description="CHAT" evidence="3">
    <location>
        <begin position="1611"/>
        <end position="1841"/>
    </location>
</feature>
<dbReference type="InterPro" id="IPR024983">
    <property type="entry name" value="CHAT_dom"/>
</dbReference>
<dbReference type="EMBL" id="VOSL01000039">
    <property type="protein sequence ID" value="TXD37914.1"/>
    <property type="molecule type" value="Genomic_DNA"/>
</dbReference>
<keyword evidence="1" id="KW-0175">Coiled coil</keyword>
<evidence type="ECO:0000256" key="2">
    <source>
        <dbReference type="SAM" id="MobiDB-lite"/>
    </source>
</evidence>
<evidence type="ECO:0000313" key="4">
    <source>
        <dbReference type="EMBL" id="TXD37914.1"/>
    </source>
</evidence>